<keyword evidence="2" id="KW-1185">Reference proteome</keyword>
<protein>
    <recommendedName>
        <fullName evidence="3">DUF4054 domain-containing protein</fullName>
    </recommendedName>
</protein>
<evidence type="ECO:0000313" key="2">
    <source>
        <dbReference type="Proteomes" id="UP000198733"/>
    </source>
</evidence>
<proteinExistence type="predicted"/>
<dbReference type="EMBL" id="FOEH01000001">
    <property type="protein sequence ID" value="SEP56917.1"/>
    <property type="molecule type" value="Genomic_DNA"/>
</dbReference>
<evidence type="ECO:0000313" key="1">
    <source>
        <dbReference type="EMBL" id="SEP56917.1"/>
    </source>
</evidence>
<accession>A0A1H8YY04</accession>
<dbReference type="Proteomes" id="UP000198733">
    <property type="component" value="Unassembled WGS sequence"/>
</dbReference>
<comment type="caution">
    <text evidence="1">The sequence shown here is derived from an EMBL/GenBank/DDBJ whole genome shotgun (WGS) entry which is preliminary data.</text>
</comment>
<reference evidence="1 2" key="1">
    <citation type="submission" date="2016-10" db="EMBL/GenBank/DDBJ databases">
        <authorList>
            <person name="Varghese N."/>
            <person name="Submissions S."/>
        </authorList>
    </citation>
    <scope>NUCLEOTIDE SEQUENCE [LARGE SCALE GENOMIC DNA]</scope>
    <source>
        <strain evidence="1 2">CGMCC 1.7734</strain>
    </source>
</reference>
<sequence length="130" mass="14235">MPYIDKAYYDDTYKGTPVEDVAEFNRLAQRSSEVIDQLTSYTIANYEFTQLATFLQDQVKKAVCAQVEHYALNGGYDAVNAGKLSSVSIGSFNYTEKESKNNNSKISSDAVDFLTPTGLLYSGIGVANGC</sequence>
<evidence type="ECO:0008006" key="3">
    <source>
        <dbReference type="Google" id="ProtNLM"/>
    </source>
</evidence>
<organism evidence="1 2">
    <name type="scientific">Virgibacillus subterraneus</name>
    <dbReference type="NCBI Taxonomy" id="621109"/>
    <lineage>
        <taxon>Bacteria</taxon>
        <taxon>Bacillati</taxon>
        <taxon>Bacillota</taxon>
        <taxon>Bacilli</taxon>
        <taxon>Bacillales</taxon>
        <taxon>Bacillaceae</taxon>
        <taxon>Virgibacillus</taxon>
    </lineage>
</organism>
<dbReference type="RefSeq" id="WP_092501525.1">
    <property type="nucleotide sequence ID" value="NZ_FOEH01000001.1"/>
</dbReference>
<gene>
    <name evidence="1" type="ORF">SAMN05216232_0185</name>
</gene>
<name>A0A1H8YY04_9BACI</name>